<dbReference type="Pfam" id="PF02107">
    <property type="entry name" value="FlgH"/>
    <property type="match status" value="1"/>
</dbReference>
<evidence type="ECO:0000256" key="7">
    <source>
        <dbReference type="ARBA" id="ARBA00022729"/>
    </source>
</evidence>
<dbReference type="AlphaFoldDB" id="A0A078KVQ4"/>
<comment type="function">
    <text evidence="1">Assembles around the rod to form the L-ring and probably protects the motor/basal body from shearing forces during rotation.</text>
</comment>
<dbReference type="EMBL" id="CCSB01000001">
    <property type="protein sequence ID" value="CDZ77066.1"/>
    <property type="molecule type" value="Genomic_DNA"/>
</dbReference>
<evidence type="ECO:0000256" key="8">
    <source>
        <dbReference type="ARBA" id="ARBA00023136"/>
    </source>
</evidence>
<evidence type="ECO:0000256" key="13">
    <source>
        <dbReference type="SAM" id="SignalP"/>
    </source>
</evidence>
<evidence type="ECO:0000256" key="11">
    <source>
        <dbReference type="ARBA" id="ARBA00023237"/>
    </source>
</evidence>
<organism evidence="14 15">
    <name type="scientific">Legionella massiliensis</name>
    <dbReference type="NCBI Taxonomy" id="1034943"/>
    <lineage>
        <taxon>Bacteria</taxon>
        <taxon>Pseudomonadati</taxon>
        <taxon>Pseudomonadota</taxon>
        <taxon>Gammaproteobacteria</taxon>
        <taxon>Legionellales</taxon>
        <taxon>Legionellaceae</taxon>
        <taxon>Legionella</taxon>
    </lineage>
</organism>
<dbReference type="PANTHER" id="PTHR34933:SF1">
    <property type="entry name" value="FLAGELLAR L-RING PROTEIN"/>
    <property type="match status" value="1"/>
</dbReference>
<keyword evidence="9" id="KW-0564">Palmitate</keyword>
<evidence type="ECO:0000256" key="2">
    <source>
        <dbReference type="ARBA" id="ARBA00004117"/>
    </source>
</evidence>
<dbReference type="PANTHER" id="PTHR34933">
    <property type="entry name" value="FLAGELLAR L-RING PROTEIN"/>
    <property type="match status" value="1"/>
</dbReference>
<keyword evidence="12" id="KW-0449">Lipoprotein</keyword>
<evidence type="ECO:0000256" key="4">
    <source>
        <dbReference type="ARBA" id="ARBA00004635"/>
    </source>
</evidence>
<dbReference type="OrthoDB" id="9789463at2"/>
<feature type="signal peptide" evidence="13">
    <location>
        <begin position="1"/>
        <end position="22"/>
    </location>
</feature>
<feature type="chain" id="PRO_5009744030" evidence="13">
    <location>
        <begin position="23"/>
        <end position="192"/>
    </location>
</feature>
<name>A0A078KVQ4_9GAMM</name>
<keyword evidence="10" id="KW-0975">Bacterial flagellum</keyword>
<gene>
    <name evidence="14" type="primary">flgH_1</name>
    <name evidence="14" type="ORF">BN59_01345</name>
</gene>
<evidence type="ECO:0000256" key="10">
    <source>
        <dbReference type="ARBA" id="ARBA00023143"/>
    </source>
</evidence>
<evidence type="ECO:0000256" key="12">
    <source>
        <dbReference type="ARBA" id="ARBA00023288"/>
    </source>
</evidence>
<keyword evidence="7 13" id="KW-0732">Signal</keyword>
<keyword evidence="15" id="KW-1185">Reference proteome</keyword>
<dbReference type="STRING" id="1034943.BN59_01345"/>
<comment type="similarity">
    <text evidence="5">Belongs to the FlgH family.</text>
</comment>
<dbReference type="eggNOG" id="COG2063">
    <property type="taxonomic scope" value="Bacteria"/>
</dbReference>
<evidence type="ECO:0000256" key="6">
    <source>
        <dbReference type="ARBA" id="ARBA00011439"/>
    </source>
</evidence>
<evidence type="ECO:0000256" key="9">
    <source>
        <dbReference type="ARBA" id="ARBA00023139"/>
    </source>
</evidence>
<keyword evidence="11" id="KW-0998">Cell outer membrane</keyword>
<accession>A0A078KVQ4</accession>
<dbReference type="GO" id="GO:0009279">
    <property type="term" value="C:cell outer membrane"/>
    <property type="evidence" value="ECO:0007669"/>
    <property type="project" value="UniProtKB-SubCell"/>
</dbReference>
<sequence>MKFLIKISLVMLSFCLTPNAQAINLFDETFYRPLIADRKAYLPGDLLTVIVMEASDAHSSADLASGKEIKTALKATYNKSHYDLSLGLEGKGKATAKTGRQGKIKAALTVRIKTILPGGSYLVEGRQLITINGEQQAILLKGVVRQEDISAQNTVLSTRLAEAQITYTGDGTVSNAQRHNYIYQVLSFIGLV</sequence>
<keyword evidence="8" id="KW-0472">Membrane</keyword>
<dbReference type="GO" id="GO:0009427">
    <property type="term" value="C:bacterial-type flagellum basal body, distal rod, L ring"/>
    <property type="evidence" value="ECO:0007669"/>
    <property type="project" value="InterPro"/>
</dbReference>
<proteinExistence type="inferred from homology"/>
<evidence type="ECO:0000313" key="14">
    <source>
        <dbReference type="EMBL" id="CDZ77066.1"/>
    </source>
</evidence>
<dbReference type="InterPro" id="IPR000527">
    <property type="entry name" value="Flag_Lring"/>
</dbReference>
<comment type="subunit">
    <text evidence="6">The basal body constitutes a major portion of the flagellar organelle and consists of four rings (L,P,S, and M) mounted on a central rod.</text>
</comment>
<dbReference type="PRINTS" id="PR01008">
    <property type="entry name" value="FLGLRINGFLGH"/>
</dbReference>
<reference evidence="14 15" key="1">
    <citation type="submission" date="2014-06" db="EMBL/GenBank/DDBJ databases">
        <authorList>
            <person name="Urmite Genomes Urmite Genomes"/>
        </authorList>
    </citation>
    <scope>NUCLEOTIDE SEQUENCE [LARGE SCALE GENOMIC DNA]</scope>
</reference>
<dbReference type="Proteomes" id="UP000044071">
    <property type="component" value="Unassembled WGS sequence"/>
</dbReference>
<dbReference type="GO" id="GO:0071973">
    <property type="term" value="P:bacterial-type flagellum-dependent cell motility"/>
    <property type="evidence" value="ECO:0007669"/>
    <property type="project" value="InterPro"/>
</dbReference>
<dbReference type="RefSeq" id="WP_043873479.1">
    <property type="nucleotide sequence ID" value="NZ_CCVW01000001.1"/>
</dbReference>
<evidence type="ECO:0000256" key="3">
    <source>
        <dbReference type="ARBA" id="ARBA00004442"/>
    </source>
</evidence>
<evidence type="ECO:0000256" key="1">
    <source>
        <dbReference type="ARBA" id="ARBA00002591"/>
    </source>
</evidence>
<protein>
    <submittedName>
        <fullName evidence="14">Basal body L-ring protein</fullName>
    </submittedName>
</protein>
<dbReference type="GO" id="GO:0003774">
    <property type="term" value="F:cytoskeletal motor activity"/>
    <property type="evidence" value="ECO:0007669"/>
    <property type="project" value="InterPro"/>
</dbReference>
<evidence type="ECO:0000313" key="15">
    <source>
        <dbReference type="Proteomes" id="UP000044071"/>
    </source>
</evidence>
<evidence type="ECO:0000256" key="5">
    <source>
        <dbReference type="ARBA" id="ARBA00006929"/>
    </source>
</evidence>
<comment type="subcellular location">
    <subcellularLocation>
        <location evidence="2">Bacterial flagellum basal body</location>
    </subcellularLocation>
    <subcellularLocation>
        <location evidence="3">Cell outer membrane</location>
    </subcellularLocation>
    <subcellularLocation>
        <location evidence="4">Membrane</location>
        <topology evidence="4">Lipid-anchor</topology>
    </subcellularLocation>
</comment>